<reference evidence="2 3" key="1">
    <citation type="journal article" date="2014" name="Environ. Microbiol.">
        <title>Insights into organohalide respiration and the versatile catabolism of Sulfurospirillum multivorans gained from comparative genomics and physiological studies.</title>
        <authorList>
            <person name="Goris T."/>
            <person name="Schubert T."/>
            <person name="Gadkari J."/>
            <person name="Wubet T."/>
            <person name="Tarkka M."/>
            <person name="Buscot F."/>
            <person name="Adrian L."/>
            <person name="Diekert G."/>
        </authorList>
    </citation>
    <scope>NUCLEOTIDE SEQUENCE [LARGE SCALE GENOMIC DNA]</scope>
    <source>
        <strain evidence="3">DM 12446 / JCM 15788 / NBRC 109480</strain>
    </source>
</reference>
<accession>A0AA86AQJ8</accession>
<feature type="transmembrane region" description="Helical" evidence="1">
    <location>
        <begin position="6"/>
        <end position="22"/>
    </location>
</feature>
<dbReference type="AlphaFoldDB" id="A0AA86AQJ8"/>
<protein>
    <submittedName>
        <fullName evidence="2">Uncharacterized protein</fullName>
    </submittedName>
</protein>
<organism evidence="2 3">
    <name type="scientific">Sulfurospirillum multivorans (strain DM 12446 / JCM 15788 / NBRC 109480)</name>
    <dbReference type="NCBI Taxonomy" id="1150621"/>
    <lineage>
        <taxon>Bacteria</taxon>
        <taxon>Pseudomonadati</taxon>
        <taxon>Campylobacterota</taxon>
        <taxon>Epsilonproteobacteria</taxon>
        <taxon>Campylobacterales</taxon>
        <taxon>Sulfurospirillaceae</taxon>
        <taxon>Sulfurospirillum</taxon>
    </lineage>
</organism>
<keyword evidence="1" id="KW-0812">Transmembrane</keyword>
<evidence type="ECO:0000313" key="2">
    <source>
        <dbReference type="EMBL" id="AHJ13843.1"/>
    </source>
</evidence>
<dbReference type="EMBL" id="CP007201">
    <property type="protein sequence ID" value="AHJ13843.1"/>
    <property type="molecule type" value="Genomic_DNA"/>
</dbReference>
<evidence type="ECO:0000313" key="3">
    <source>
        <dbReference type="Proteomes" id="UP000019322"/>
    </source>
</evidence>
<keyword evidence="1" id="KW-1133">Transmembrane helix</keyword>
<proteinExistence type="predicted"/>
<gene>
    <name evidence="2" type="ORF">SMUL_2602</name>
</gene>
<dbReference type="KEGG" id="smul:SMUL_2602"/>
<sequence length="201" mass="23453">MLEVLGIIATIFGVITGIDYLFEKTSSYIKRQNEKKKQIIDNLNIDNIPEVHEAKRDVFDINNLKFIESLPEERDLAYKNAHKKWDTGITSSMREGNYDVIEFLKDTWLKLSEFYTSHNFEGKTSEEFIDDYVKKRFDFHWAKHMPKGKFSSGTIVGVMVGADVIADMEILIDEIVGTLSFYNEDFNYLAWKERWKVSNPS</sequence>
<keyword evidence="1" id="KW-0472">Membrane</keyword>
<evidence type="ECO:0000256" key="1">
    <source>
        <dbReference type="SAM" id="Phobius"/>
    </source>
</evidence>
<dbReference type="RefSeq" id="WP_025345685.1">
    <property type="nucleotide sequence ID" value="NZ_CP007201.1"/>
</dbReference>
<dbReference type="Proteomes" id="UP000019322">
    <property type="component" value="Chromosome"/>
</dbReference>
<name>A0AA86AQJ8_SULMK</name>